<feature type="chain" id="PRO_5039051840" evidence="2">
    <location>
        <begin position="20"/>
        <end position="338"/>
    </location>
</feature>
<evidence type="ECO:0000313" key="4">
    <source>
        <dbReference type="EMBL" id="CBL17439.1"/>
    </source>
</evidence>
<dbReference type="BioCyc" id="RCHA213810:RUM_RS06370-MONOMER"/>
<proteinExistence type="predicted"/>
<keyword evidence="5" id="KW-1185">Reference proteome</keyword>
<protein>
    <submittedName>
        <fullName evidence="4">Stage II sporulation protein D</fullName>
    </submittedName>
</protein>
<organism evidence="4 5">
    <name type="scientific">Ruminococcus champanellensis (strain DSM 18848 / JCM 17042 / KCTC 15320 / 18P13)</name>
    <dbReference type="NCBI Taxonomy" id="213810"/>
    <lineage>
        <taxon>Bacteria</taxon>
        <taxon>Bacillati</taxon>
        <taxon>Bacillota</taxon>
        <taxon>Clostridia</taxon>
        <taxon>Eubacteriales</taxon>
        <taxon>Oscillospiraceae</taxon>
        <taxon>Ruminococcus</taxon>
    </lineage>
</organism>
<dbReference type="Proteomes" id="UP000007054">
    <property type="component" value="Chromosome"/>
</dbReference>
<feature type="domain" description="Sporulation stage II protein D amidase enhancer LytB N-terminal" evidence="3">
    <location>
        <begin position="64"/>
        <end position="169"/>
    </location>
</feature>
<dbReference type="RefSeq" id="WP_015558346.1">
    <property type="nucleotide sequence ID" value="NC_021039.1"/>
</dbReference>
<dbReference type="Pfam" id="PF08486">
    <property type="entry name" value="SpoIID"/>
    <property type="match status" value="1"/>
</dbReference>
<dbReference type="AlphaFoldDB" id="D4LCU4"/>
<dbReference type="InterPro" id="IPR013486">
    <property type="entry name" value="SpoIID/LytB"/>
</dbReference>
<reference evidence="4" key="2">
    <citation type="submission" date="2010-03" db="EMBL/GenBank/DDBJ databases">
        <authorList>
            <person name="Pajon A."/>
        </authorList>
    </citation>
    <scope>NUCLEOTIDE SEQUENCE</scope>
    <source>
        <strain evidence="4">Type strain: 18P13</strain>
    </source>
</reference>
<reference evidence="4" key="1">
    <citation type="submission" date="2010-03" db="EMBL/GenBank/DDBJ databases">
        <title>The genome sequence of Ruminococcus sp. 18P13.</title>
        <authorList>
            <consortium name="metaHIT consortium -- http://www.metahit.eu/"/>
            <person name="Pajon A."/>
            <person name="Turner K."/>
            <person name="Parkhill J."/>
            <person name="Bernalier A."/>
        </authorList>
    </citation>
    <scope>NUCLEOTIDE SEQUENCE [LARGE SCALE GENOMIC DNA]</scope>
    <source>
        <strain evidence="4">Type strain: 18P13</strain>
    </source>
</reference>
<dbReference type="GO" id="GO:0030435">
    <property type="term" value="P:sporulation resulting in formation of a cellular spore"/>
    <property type="evidence" value="ECO:0007669"/>
    <property type="project" value="InterPro"/>
</dbReference>
<dbReference type="InterPro" id="IPR014225">
    <property type="entry name" value="Spore_II_D_firmicutes"/>
</dbReference>
<name>D4LCU4_RUMC1</name>
<dbReference type="GeneID" id="83156048"/>
<dbReference type="EMBL" id="FP929052">
    <property type="protein sequence ID" value="CBL17439.1"/>
    <property type="molecule type" value="Genomic_DNA"/>
</dbReference>
<feature type="signal peptide" evidence="2">
    <location>
        <begin position="1"/>
        <end position="19"/>
    </location>
</feature>
<evidence type="ECO:0000256" key="2">
    <source>
        <dbReference type="SAM" id="SignalP"/>
    </source>
</evidence>
<sequence>MRILTIVAAFAACFTLLPAAVLLTGREASAESTPRQPDSSEASGTEPIQPTASLEDYRVLDITTGSVEAVSVRDYVIGAVCAEMPATFEPEALKAQAVAAHTYAERQRRSEAQSPTAELSGADFSNDSRHYQAFYTLDQIKGFYGDSFDVYYPKVEAAVDAVLEEILCYQDAPIIAAFHSLSTGVTEDAAQVWGSAIPYLVPVDSPADCDAPKYREEVTLTADVVKEKLLTAVPELKLSDQPGDWFGEAKRTDFGTVCTMQVGDQSLGGQTLRGAFGLRSAAFTLFLEGDSFTFVTKGYGHCVGMSQYGANAMAAEGSSYADILAHYYPGTELKDCRA</sequence>
<dbReference type="NCBIfam" id="TIGR02870">
    <property type="entry name" value="spore_II_D"/>
    <property type="match status" value="1"/>
</dbReference>
<evidence type="ECO:0000256" key="1">
    <source>
        <dbReference type="SAM" id="MobiDB-lite"/>
    </source>
</evidence>
<keyword evidence="2" id="KW-0732">Signal</keyword>
<evidence type="ECO:0000313" key="5">
    <source>
        <dbReference type="Proteomes" id="UP000007054"/>
    </source>
</evidence>
<dbReference type="KEGG" id="rch:RUM_13130"/>
<feature type="region of interest" description="Disordered" evidence="1">
    <location>
        <begin position="28"/>
        <end position="50"/>
    </location>
</feature>
<evidence type="ECO:0000259" key="3">
    <source>
        <dbReference type="Pfam" id="PF08486"/>
    </source>
</evidence>
<dbReference type="PATRIC" id="fig|213810.4.peg.1209"/>
<dbReference type="STRING" id="213810.RUM_13130"/>
<dbReference type="InterPro" id="IPR013693">
    <property type="entry name" value="SpoIID/LytB_N"/>
</dbReference>
<gene>
    <name evidence="4" type="ordered locus">RUM_13130</name>
</gene>
<feature type="compositionally biased region" description="Polar residues" evidence="1">
    <location>
        <begin position="30"/>
        <end position="50"/>
    </location>
</feature>
<dbReference type="NCBIfam" id="TIGR02669">
    <property type="entry name" value="SpoIID_LytB"/>
    <property type="match status" value="1"/>
</dbReference>
<dbReference type="HOGENOM" id="CLU_021203_1_1_9"/>
<accession>D4LCU4</accession>